<keyword evidence="3" id="KW-1185">Reference proteome</keyword>
<accession>A0ABV0FSK4</accession>
<evidence type="ECO:0000259" key="1">
    <source>
        <dbReference type="Pfam" id="PF05899"/>
    </source>
</evidence>
<organism evidence="2 3">
    <name type="scientific">Shewanella vesiculosa</name>
    <dbReference type="NCBI Taxonomy" id="518738"/>
    <lineage>
        <taxon>Bacteria</taxon>
        <taxon>Pseudomonadati</taxon>
        <taxon>Pseudomonadota</taxon>
        <taxon>Gammaproteobacteria</taxon>
        <taxon>Alteromonadales</taxon>
        <taxon>Shewanellaceae</taxon>
        <taxon>Shewanella</taxon>
    </lineage>
</organism>
<proteinExistence type="predicted"/>
<sequence length="121" mass="13735">MNKNISDITVFSRQSTAVESYHLANEKLITGNPLQSVQNHFESPCKQFNVGIWQSESGSWNINYSEYEYCDILEGTSIITDSQGQRLTVSTGDKFVIPAGFTGTWEVVNHCKKIYVMFEQQ</sequence>
<reference evidence="2 3" key="1">
    <citation type="submission" date="2024-05" db="EMBL/GenBank/DDBJ databases">
        <title>Genome sequencing of Marine Estuary Bacteria, Shewanella vesiculosa and S. baltica, and Pseudomonas syringae.</title>
        <authorList>
            <person name="Gurung A."/>
            <person name="Maclea K.S."/>
        </authorList>
    </citation>
    <scope>NUCLEOTIDE SEQUENCE [LARGE SCALE GENOMIC DNA]</scope>
    <source>
        <strain evidence="2 3">1A</strain>
    </source>
</reference>
<dbReference type="Gene3D" id="2.60.120.10">
    <property type="entry name" value="Jelly Rolls"/>
    <property type="match status" value="1"/>
</dbReference>
<dbReference type="InterPro" id="IPR014710">
    <property type="entry name" value="RmlC-like_jellyroll"/>
</dbReference>
<dbReference type="PANTHER" id="PTHR40943:SF2">
    <property type="entry name" value="(S)-UREIDOGLYCINE AMINOHYDROLASE CUPIN DOMAIN-CONTAINING PROTEIN"/>
    <property type="match status" value="1"/>
</dbReference>
<dbReference type="SUPFAM" id="SSF51182">
    <property type="entry name" value="RmlC-like cupins"/>
    <property type="match status" value="1"/>
</dbReference>
<name>A0ABV0FSK4_9GAMM</name>
<comment type="caution">
    <text evidence="2">The sequence shown here is derived from an EMBL/GenBank/DDBJ whole genome shotgun (WGS) entry which is preliminary data.</text>
</comment>
<dbReference type="RefSeq" id="WP_124017897.1">
    <property type="nucleotide sequence ID" value="NZ_JBDPZN010000003.1"/>
</dbReference>
<dbReference type="Proteomes" id="UP001477278">
    <property type="component" value="Unassembled WGS sequence"/>
</dbReference>
<evidence type="ECO:0000313" key="2">
    <source>
        <dbReference type="EMBL" id="MEO3682588.1"/>
    </source>
</evidence>
<dbReference type="PANTHER" id="PTHR40943">
    <property type="entry name" value="CYTOPLASMIC PROTEIN-RELATED"/>
    <property type="match status" value="1"/>
</dbReference>
<dbReference type="InterPro" id="IPR011051">
    <property type="entry name" value="RmlC_Cupin_sf"/>
</dbReference>
<feature type="domain" description="(S)-ureidoglycine aminohydrolase cupin" evidence="1">
    <location>
        <begin position="43"/>
        <end position="115"/>
    </location>
</feature>
<dbReference type="EMBL" id="JBDPZN010000003">
    <property type="protein sequence ID" value="MEO3682588.1"/>
    <property type="molecule type" value="Genomic_DNA"/>
</dbReference>
<evidence type="ECO:0000313" key="3">
    <source>
        <dbReference type="Proteomes" id="UP001477278"/>
    </source>
</evidence>
<dbReference type="CDD" id="cd02227">
    <property type="entry name" value="cupin_TM1112-like"/>
    <property type="match status" value="1"/>
</dbReference>
<protein>
    <submittedName>
        <fullName evidence="2">Cupin domain-containing protein</fullName>
    </submittedName>
</protein>
<dbReference type="InterPro" id="IPR008579">
    <property type="entry name" value="UGlyAH_Cupin_dom"/>
</dbReference>
<gene>
    <name evidence="2" type="ORF">ABHN84_09860</name>
</gene>
<dbReference type="Pfam" id="PF05899">
    <property type="entry name" value="Cupin_3"/>
    <property type="match status" value="1"/>
</dbReference>